<proteinExistence type="predicted"/>
<sequence length="462" mass="51894">MSTLTRVRTRLRLLLARTTTWCANAPAVARTLARRIAALVVTVAAFVVVLAAPLISLSKSRRVRYISLSFSVFLFVLYGLYTYDWPPYALYSTLEKQEVAHSRALLQKERGPQRFVLFKQLQGAGFNNQVQEILLYHHLALETRRTYVYQPFVWRKRGEHSFVPLSAFLAGVTADTVSSTVYDEVCPEAERTHITINSESDRTRWTEAKAEIEANTARCLVVDNKILSWNFLASPGLHIVWPTYQAYLKEYFYWSDGISVAIARTQANLNLRSPTNPEGDAYMAIHLRRGDFETHCGYLAKDHTGFTTWATLPELYNSVYSPPLSTGNDSSVMEHCYPSLRRILDLIDMHARSRTLRVLHILHDGAWDHPLVKLHLAKLEAAVLSDVHARAAGWPGGPMRRVTHSGTLGLEKGEGDYAVAVDVELARRADVFIGNGYSSLSAQIAALRLGADGGRTRDIMFV</sequence>
<dbReference type="KEGG" id="scm:SCHCO_02549924"/>
<feature type="transmembrane region" description="Helical" evidence="1">
    <location>
        <begin position="39"/>
        <end position="58"/>
    </location>
</feature>
<reference evidence="2 3" key="1">
    <citation type="journal article" date="2010" name="Nat. Biotechnol.">
        <title>Genome sequence of the model mushroom Schizophyllum commune.</title>
        <authorList>
            <person name="Ohm R.A."/>
            <person name="de Jong J.F."/>
            <person name="Lugones L.G."/>
            <person name="Aerts A."/>
            <person name="Kothe E."/>
            <person name="Stajich J.E."/>
            <person name="de Vries R.P."/>
            <person name="Record E."/>
            <person name="Levasseur A."/>
            <person name="Baker S.E."/>
            <person name="Bartholomew K.A."/>
            <person name="Coutinho P.M."/>
            <person name="Erdmann S."/>
            <person name="Fowler T.J."/>
            <person name="Gathman A.C."/>
            <person name="Lombard V."/>
            <person name="Henrissat B."/>
            <person name="Knabe N."/>
            <person name="Kuees U."/>
            <person name="Lilly W.W."/>
            <person name="Lindquist E."/>
            <person name="Lucas S."/>
            <person name="Magnuson J.K."/>
            <person name="Piumi F."/>
            <person name="Raudaskoski M."/>
            <person name="Salamov A."/>
            <person name="Schmutz J."/>
            <person name="Schwarze F.W.M.R."/>
            <person name="vanKuyk P.A."/>
            <person name="Horton J.S."/>
            <person name="Grigoriev I.V."/>
            <person name="Woesten H.A.B."/>
        </authorList>
    </citation>
    <scope>NUCLEOTIDE SEQUENCE [LARGE SCALE GENOMIC DNA]</scope>
    <source>
        <strain evidence="3">H4-8 / FGSC 9210</strain>
    </source>
</reference>
<evidence type="ECO:0000313" key="3">
    <source>
        <dbReference type="Proteomes" id="UP000007431"/>
    </source>
</evidence>
<feature type="transmembrane region" description="Helical" evidence="1">
    <location>
        <begin position="65"/>
        <end position="83"/>
    </location>
</feature>
<dbReference type="HOGENOM" id="CLU_592051_0_0_1"/>
<keyword evidence="1" id="KW-0472">Membrane</keyword>
<organism evidence="3">
    <name type="scientific">Schizophyllum commune (strain H4-8 / FGSC 9210)</name>
    <name type="common">Split gill fungus</name>
    <dbReference type="NCBI Taxonomy" id="578458"/>
    <lineage>
        <taxon>Eukaryota</taxon>
        <taxon>Fungi</taxon>
        <taxon>Dikarya</taxon>
        <taxon>Basidiomycota</taxon>
        <taxon>Agaricomycotina</taxon>
        <taxon>Agaricomycetes</taxon>
        <taxon>Agaricomycetidae</taxon>
        <taxon>Agaricales</taxon>
        <taxon>Schizophyllaceae</taxon>
        <taxon>Schizophyllum</taxon>
    </lineage>
</organism>
<evidence type="ECO:0000256" key="1">
    <source>
        <dbReference type="SAM" id="Phobius"/>
    </source>
</evidence>
<dbReference type="RefSeq" id="XP_003029445.1">
    <property type="nucleotide sequence ID" value="XM_003029399.1"/>
</dbReference>
<name>D8QCJ8_SCHCM</name>
<gene>
    <name evidence="2" type="ORF">SCHCODRAFT_59192</name>
</gene>
<protein>
    <submittedName>
        <fullName evidence="2">Uncharacterized protein</fullName>
    </submittedName>
</protein>
<dbReference type="InParanoid" id="D8QCJ8"/>
<evidence type="ECO:0000313" key="2">
    <source>
        <dbReference type="EMBL" id="EFI94542.1"/>
    </source>
</evidence>
<dbReference type="Gene3D" id="3.40.50.11350">
    <property type="match status" value="1"/>
</dbReference>
<keyword evidence="1" id="KW-0812">Transmembrane</keyword>
<dbReference type="OMA" id="NWNFLAS"/>
<keyword evidence="1" id="KW-1133">Transmembrane helix</keyword>
<dbReference type="CDD" id="cd11296">
    <property type="entry name" value="O-FucT_like"/>
    <property type="match status" value="1"/>
</dbReference>
<dbReference type="eggNOG" id="ENOG502SQAS">
    <property type="taxonomic scope" value="Eukaryota"/>
</dbReference>
<dbReference type="Proteomes" id="UP000007431">
    <property type="component" value="Unassembled WGS sequence"/>
</dbReference>
<dbReference type="STRING" id="578458.D8QCJ8"/>
<dbReference type="VEuPathDB" id="FungiDB:SCHCODRAFT_02549924"/>
<accession>D8QCJ8</accession>
<keyword evidence="3" id="KW-1185">Reference proteome</keyword>
<dbReference type="AlphaFoldDB" id="D8QCJ8"/>
<dbReference type="GeneID" id="9594195"/>
<dbReference type="EMBL" id="GL377309">
    <property type="protein sequence ID" value="EFI94542.1"/>
    <property type="molecule type" value="Genomic_DNA"/>
</dbReference>
<dbReference type="OrthoDB" id="2559662at2759"/>